<dbReference type="EMBL" id="QGUI02000015">
    <property type="protein sequence ID" value="MFO7191089.1"/>
    <property type="molecule type" value="Genomic_DNA"/>
</dbReference>
<evidence type="ECO:0000256" key="1">
    <source>
        <dbReference type="SAM" id="MobiDB-lite"/>
    </source>
</evidence>
<evidence type="ECO:0000313" key="4">
    <source>
        <dbReference type="EMBL" id="PZN00895.1"/>
    </source>
</evidence>
<sequence length="168" mass="18731">MVDQVQRLLDREALRDLTARYAFAVDDHDLDALATMFHPDAVFDRDGEIARGWPEIAAMLGASMRGFRRMIHTPHAVVVDLTGDDEATGMSSGHAELVTSRGVLLAAYRYADRYARHEGRWVFTRREVRFLYATSATEYAATLPDTDRVRFPGEPPRASAVTPLAAGH</sequence>
<evidence type="ECO:0000313" key="5">
    <source>
        <dbReference type="Proteomes" id="UP000249324"/>
    </source>
</evidence>
<evidence type="ECO:0000313" key="3">
    <source>
        <dbReference type="EMBL" id="MFO7191089.1"/>
    </source>
</evidence>
<evidence type="ECO:0000259" key="2">
    <source>
        <dbReference type="Pfam" id="PF13577"/>
    </source>
</evidence>
<dbReference type="Gene3D" id="3.10.450.50">
    <property type="match status" value="1"/>
</dbReference>
<reference evidence="3" key="4">
    <citation type="submission" date="2023-08" db="EMBL/GenBank/DDBJ databases">
        <authorList>
            <person name="Guima S.E.S."/>
            <person name="Martins L.F."/>
            <person name="Silva A.M."/>
            <person name="Setubal J.C."/>
        </authorList>
    </citation>
    <scope>NUCLEOTIDE SEQUENCE</scope>
    <source>
        <strain evidence="3">ZC4RG45</strain>
    </source>
</reference>
<dbReference type="InterPro" id="IPR032710">
    <property type="entry name" value="NTF2-like_dom_sf"/>
</dbReference>
<dbReference type="Pfam" id="PF13577">
    <property type="entry name" value="SnoaL_4"/>
    <property type="match status" value="1"/>
</dbReference>
<dbReference type="Proteomes" id="UP000249324">
    <property type="component" value="Unassembled WGS sequence"/>
</dbReference>
<protein>
    <submittedName>
        <fullName evidence="4">Nuclear transport factor 2 family protein</fullName>
    </submittedName>
</protein>
<dbReference type="SUPFAM" id="SSF54427">
    <property type="entry name" value="NTF2-like"/>
    <property type="match status" value="1"/>
</dbReference>
<accession>A0A2W4JPB4</accession>
<reference evidence="3 5" key="3">
    <citation type="journal article" date="2021" name="BMC Genomics">
        <title>Genome-resolved metagenome and metatranscriptome analyses of thermophilic composting reveal key bacterial players and their metabolic interactions.</title>
        <authorList>
            <person name="Braga L.P.P."/>
            <person name="Pereira R.V."/>
            <person name="Martins L.F."/>
            <person name="Moura L.M.S."/>
            <person name="Sanchez F.B."/>
            <person name="Patane J.S.L."/>
            <person name="da Silva A.M."/>
            <person name="Setubal J.C."/>
        </authorList>
    </citation>
    <scope>NUCLEOTIDE SEQUENCE [LARGE SCALE GENOMIC DNA]</scope>
    <source>
        <strain evidence="3">ZC4RG45</strain>
    </source>
</reference>
<dbReference type="CDD" id="cd00531">
    <property type="entry name" value="NTF2_like"/>
    <property type="match status" value="1"/>
</dbReference>
<reference evidence="4" key="2">
    <citation type="submission" date="2018-05" db="EMBL/GenBank/DDBJ databases">
        <authorList>
            <person name="Lanie J.A."/>
            <person name="Ng W.-L."/>
            <person name="Kazmierczak K.M."/>
            <person name="Andrzejewski T.M."/>
            <person name="Davidsen T.M."/>
            <person name="Wayne K.J."/>
            <person name="Tettelin H."/>
            <person name="Glass J.I."/>
            <person name="Rusch D."/>
            <person name="Podicherti R."/>
            <person name="Tsui H.-C.T."/>
            <person name="Winkler M.E."/>
        </authorList>
    </citation>
    <scope>NUCLEOTIDE SEQUENCE</scope>
    <source>
        <strain evidence="4">ZC4RG45</strain>
    </source>
</reference>
<organism evidence="4">
    <name type="scientific">Thermocrispum agreste</name>
    <dbReference type="NCBI Taxonomy" id="37925"/>
    <lineage>
        <taxon>Bacteria</taxon>
        <taxon>Bacillati</taxon>
        <taxon>Actinomycetota</taxon>
        <taxon>Actinomycetes</taxon>
        <taxon>Pseudonocardiales</taxon>
        <taxon>Pseudonocardiaceae</taxon>
        <taxon>Thermocrispum</taxon>
    </lineage>
</organism>
<dbReference type="InterPro" id="IPR037401">
    <property type="entry name" value="SnoaL-like"/>
</dbReference>
<gene>
    <name evidence="3" type="ORF">DIU77_002455</name>
    <name evidence="4" type="ORF">DIU77_02415</name>
</gene>
<feature type="region of interest" description="Disordered" evidence="1">
    <location>
        <begin position="149"/>
        <end position="168"/>
    </location>
</feature>
<reference evidence="3" key="1">
    <citation type="submission" date="2018-05" db="EMBL/GenBank/DDBJ databases">
        <authorList>
            <person name="Moura L."/>
            <person name="Setubal J.C."/>
        </authorList>
    </citation>
    <scope>NUCLEOTIDE SEQUENCE</scope>
    <source>
        <strain evidence="3">ZC4RG45</strain>
    </source>
</reference>
<dbReference type="EMBL" id="QGUI01000052">
    <property type="protein sequence ID" value="PZN00895.1"/>
    <property type="molecule type" value="Genomic_DNA"/>
</dbReference>
<dbReference type="STRING" id="1111738.GCA_000427905_01087"/>
<name>A0A2W4JPB4_9PSEU</name>
<feature type="domain" description="SnoaL-like" evidence="2">
    <location>
        <begin position="6"/>
        <end position="126"/>
    </location>
</feature>
<proteinExistence type="predicted"/>
<dbReference type="AlphaFoldDB" id="A0A2W4JPB4"/>
<comment type="caution">
    <text evidence="4">The sequence shown here is derived from an EMBL/GenBank/DDBJ whole genome shotgun (WGS) entry which is preliminary data.</text>
</comment>